<feature type="region of interest" description="Disordered" evidence="1">
    <location>
        <begin position="1"/>
        <end position="30"/>
    </location>
</feature>
<dbReference type="OrthoDB" id="719419at2"/>
<name>A0A1D7QI59_9SPHI</name>
<dbReference type="AlphaFoldDB" id="A0A1D7QI59"/>
<protein>
    <submittedName>
        <fullName evidence="2">Uncharacterized protein</fullName>
    </submittedName>
</protein>
<dbReference type="KEGG" id="psty:BFS30_14880"/>
<reference evidence="2 3" key="1">
    <citation type="submission" date="2016-08" db="EMBL/GenBank/DDBJ databases">
        <authorList>
            <person name="Seilhamer J.J."/>
        </authorList>
    </citation>
    <scope>NUCLEOTIDE SEQUENCE [LARGE SCALE GENOMIC DNA]</scope>
    <source>
        <strain evidence="2 3">DX4</strain>
    </source>
</reference>
<evidence type="ECO:0000313" key="2">
    <source>
        <dbReference type="EMBL" id="AOM78348.1"/>
    </source>
</evidence>
<sequence>MAGVKEIKPEGFSESSTKPGGIPLVAPGSMRKRSVTGENGQAYVLFEIPYEQDTRFMAELDKNTANPQTTMSGLKWFWIYNFKGQIVGEWTGEAAKTYTEATGQPDKYNIGKRYIQSQYAKVGAQKMKPGRAFWMEAFSLRPELKSPVGAFVVMVAEKPIVVEINAEKPLSKCGCNGDQPTEYRYGELLKVQLLIHELRRQHTVIVEVKSKDGKQLGRQVLTALEPEKMEETNNFIGVNYNFTGEVNFILDNKWKETLGHQQGQKKEFVVHVGVWENLNEDKPLAQYTGQPVASSTHVNPAKILPKKISQRDSSVLTLLYDTDEVAQARQEQTNQVVKIGVSAVKTICYADCKYEAIRIEEIVPGAKEEAAKEKKTEYDNRKFVMLEEKADAATGPRKVLHDFTHMTYNIVAGADKGQKEITITLGEVQVNDKVCINNPKHTGKVFNTEKIEEAIEQEKNQPVTPAANAFMKILDGGKHTSTVSGTSSTSKMKTEQKPGFLIMNGNTDEIFKFKAAYQYGDMDSFSYLFSLWNPAKAKHKLYPLLVQSCRYQRPVTFAVYPDIKWAINIKFNFENLGWFEQKKWYKASKYKLKSVAFQETSLDLRGPDFHIVGVQRSVNVEIQENSREDRKIKREEFDPAKSKKLGAGRTILDVGKDIELGLEAQWNGGDKKVELTDKFIKDVYSKFKIGFEIYKEVARIIKGQGTPKESLDEKQKTVFEKFKKGLTRERKKLSFEFTPPSIAASLGWGLAEENNSSDPSLNNLNSLVLDYALEFSPIFGASIKLDLIALVQNAHPIAYVVVKLVDFAAAMGDAEIIAEIKLSGDINLKGSGTKNLMTGANTMTNKQYLQDTKAKPLEGDVKIELTVTLKFKKDKTYDAFVYKVIVSGEVSAEAKTFIKLGAAVQADEKGLHIAWEFVFGGLKLDVVAKLSVKGESRGRRRDNPQAKPKQDSFVDVGDKWSFTLLKESTWPMGKWYFSEPDKAVATTPAAPASTPGNTTPTNRRGATGGW</sequence>
<gene>
    <name evidence="2" type="ORF">BFS30_14880</name>
</gene>
<feature type="compositionally biased region" description="Low complexity" evidence="1">
    <location>
        <begin position="986"/>
        <end position="1001"/>
    </location>
</feature>
<proteinExistence type="predicted"/>
<dbReference type="Proteomes" id="UP000094313">
    <property type="component" value="Chromosome"/>
</dbReference>
<evidence type="ECO:0000313" key="3">
    <source>
        <dbReference type="Proteomes" id="UP000094313"/>
    </source>
</evidence>
<organism evidence="2 3">
    <name type="scientific">Pedobacter steynii</name>
    <dbReference type="NCBI Taxonomy" id="430522"/>
    <lineage>
        <taxon>Bacteria</taxon>
        <taxon>Pseudomonadati</taxon>
        <taxon>Bacteroidota</taxon>
        <taxon>Sphingobacteriia</taxon>
        <taxon>Sphingobacteriales</taxon>
        <taxon>Sphingobacteriaceae</taxon>
        <taxon>Pedobacter</taxon>
    </lineage>
</organism>
<feature type="compositionally biased region" description="Basic and acidic residues" evidence="1">
    <location>
        <begin position="1"/>
        <end position="11"/>
    </location>
</feature>
<keyword evidence="3" id="KW-1185">Reference proteome</keyword>
<dbReference type="RefSeq" id="WP_069380013.1">
    <property type="nucleotide sequence ID" value="NZ_CP017141.1"/>
</dbReference>
<feature type="region of interest" description="Disordered" evidence="1">
    <location>
        <begin position="986"/>
        <end position="1010"/>
    </location>
</feature>
<evidence type="ECO:0000256" key="1">
    <source>
        <dbReference type="SAM" id="MobiDB-lite"/>
    </source>
</evidence>
<accession>A0A1D7QI59</accession>
<dbReference type="EMBL" id="CP017141">
    <property type="protein sequence ID" value="AOM78348.1"/>
    <property type="molecule type" value="Genomic_DNA"/>
</dbReference>
<feature type="region of interest" description="Disordered" evidence="1">
    <location>
        <begin position="933"/>
        <end position="952"/>
    </location>
</feature>